<dbReference type="GO" id="GO:0070967">
    <property type="term" value="F:coenzyme F420 binding"/>
    <property type="evidence" value="ECO:0007669"/>
    <property type="project" value="InterPro"/>
</dbReference>
<evidence type="ECO:0000313" key="4">
    <source>
        <dbReference type="Proteomes" id="UP000240739"/>
    </source>
</evidence>
<dbReference type="GO" id="GO:0016651">
    <property type="term" value="F:oxidoreductase activity, acting on NAD(P)H"/>
    <property type="evidence" value="ECO:0007669"/>
    <property type="project" value="InterPro"/>
</dbReference>
<dbReference type="GO" id="GO:0006740">
    <property type="term" value="P:NADPH regeneration"/>
    <property type="evidence" value="ECO:0007669"/>
    <property type="project" value="InterPro"/>
</dbReference>
<dbReference type="SUPFAM" id="SSF51735">
    <property type="entry name" value="NAD(P)-binding Rossmann-fold domains"/>
    <property type="match status" value="1"/>
</dbReference>
<dbReference type="GO" id="GO:0008823">
    <property type="term" value="F:cupric reductase (NADH) activity"/>
    <property type="evidence" value="ECO:0007669"/>
    <property type="project" value="TreeGrafter"/>
</dbReference>
<name>A0A2T4UDN1_9ACTN</name>
<dbReference type="GO" id="GO:0052851">
    <property type="term" value="F:ferric-chelate reductase (NADPH) activity"/>
    <property type="evidence" value="ECO:0007669"/>
    <property type="project" value="TreeGrafter"/>
</dbReference>
<evidence type="ECO:0000259" key="2">
    <source>
        <dbReference type="Pfam" id="PF03807"/>
    </source>
</evidence>
<reference evidence="3 4" key="1">
    <citation type="submission" date="2018-03" db="EMBL/GenBank/DDBJ databases">
        <title>Aquarubrobacter algicola gen. nov., sp. nov., a novel actinobacterium isolated from shallow eutrophic lake during the end of cyanobacterial harmful algal blooms.</title>
        <authorList>
            <person name="Chun S.J."/>
        </authorList>
    </citation>
    <scope>NUCLEOTIDE SEQUENCE [LARGE SCALE GENOMIC DNA]</scope>
    <source>
        <strain evidence="3 4">Seoho-28</strain>
    </source>
</reference>
<accession>A0A2T4UDN1</accession>
<proteinExistence type="predicted"/>
<dbReference type="AlphaFoldDB" id="A0A2T4UDN1"/>
<protein>
    <submittedName>
        <fullName evidence="3">NADPH-dependent F420 reductase</fullName>
    </submittedName>
</protein>
<dbReference type="EMBL" id="PYYB01000003">
    <property type="protein sequence ID" value="PTL55608.1"/>
    <property type="molecule type" value="Genomic_DNA"/>
</dbReference>
<dbReference type="NCBIfam" id="TIGR01915">
    <property type="entry name" value="npdG"/>
    <property type="match status" value="1"/>
</dbReference>
<dbReference type="Proteomes" id="UP000240739">
    <property type="component" value="Unassembled WGS sequence"/>
</dbReference>
<dbReference type="GO" id="GO:0015677">
    <property type="term" value="P:copper ion import"/>
    <property type="evidence" value="ECO:0007669"/>
    <property type="project" value="TreeGrafter"/>
</dbReference>
<dbReference type="InterPro" id="IPR010185">
    <property type="entry name" value="NpdG"/>
</dbReference>
<dbReference type="InterPro" id="IPR028939">
    <property type="entry name" value="P5C_Rdtase_cat_N"/>
</dbReference>
<dbReference type="InterPro" id="IPR051267">
    <property type="entry name" value="STEAP_metalloreductase"/>
</dbReference>
<evidence type="ECO:0000256" key="1">
    <source>
        <dbReference type="ARBA" id="ARBA00023002"/>
    </source>
</evidence>
<comment type="caution">
    <text evidence="3">The sequence shown here is derived from an EMBL/GenBank/DDBJ whole genome shotgun (WGS) entry which is preliminary data.</text>
</comment>
<dbReference type="OrthoDB" id="5738121at2"/>
<dbReference type="Pfam" id="PF03807">
    <property type="entry name" value="F420_oxidored"/>
    <property type="match status" value="1"/>
</dbReference>
<dbReference type="GO" id="GO:0005886">
    <property type="term" value="C:plasma membrane"/>
    <property type="evidence" value="ECO:0007669"/>
    <property type="project" value="TreeGrafter"/>
</dbReference>
<dbReference type="PANTHER" id="PTHR14239">
    <property type="entry name" value="DUDULIN-RELATED"/>
    <property type="match status" value="1"/>
</dbReference>
<keyword evidence="1" id="KW-0560">Oxidoreductase</keyword>
<gene>
    <name evidence="3" type="primary">npdG</name>
    <name evidence="3" type="ORF">C7Y72_18400</name>
</gene>
<dbReference type="InterPro" id="IPR036291">
    <property type="entry name" value="NAD(P)-bd_dom_sf"/>
</dbReference>
<evidence type="ECO:0000313" key="3">
    <source>
        <dbReference type="EMBL" id="PTL55608.1"/>
    </source>
</evidence>
<feature type="domain" description="Pyrroline-5-carboxylate reductase catalytic N-terminal" evidence="2">
    <location>
        <begin position="15"/>
        <end position="112"/>
    </location>
</feature>
<keyword evidence="4" id="KW-1185">Reference proteome</keyword>
<dbReference type="PANTHER" id="PTHR14239:SF0">
    <property type="entry name" value="F420-DEPENDENT NADP REDUCTASE"/>
    <property type="match status" value="1"/>
</dbReference>
<dbReference type="Gene3D" id="3.40.50.720">
    <property type="entry name" value="NAD(P)-binding Rossmann-like Domain"/>
    <property type="match status" value="1"/>
</dbReference>
<organism evidence="3 4">
    <name type="scientific">Paraconexibacter algicola</name>
    <dbReference type="NCBI Taxonomy" id="2133960"/>
    <lineage>
        <taxon>Bacteria</taxon>
        <taxon>Bacillati</taxon>
        <taxon>Actinomycetota</taxon>
        <taxon>Thermoleophilia</taxon>
        <taxon>Solirubrobacterales</taxon>
        <taxon>Paraconexibacteraceae</taxon>
        <taxon>Paraconexibacter</taxon>
    </lineage>
</organism>
<sequence>MDDEIYTPAPMADPISIIGGSGALGYGLAVRLGRAGIPVTIGSRDAARAVEAAERAAAAVPDGSFTGLGNAEAAAESSIVILSVPFRNQSETLTNLKTTLQPGQLVVDATVPLAAAVSGKATRILGVWQGSAAQQAQEMVPEGVRVVSAFHTVAAAHLGDLDWQLDEDILVCGDKKDDKARVIELIGKIDGLRGVDAGKLEMSRIVESLTPLLIGINVRHKTHAGIKITGLPSA</sequence>
<dbReference type="GO" id="GO:0050661">
    <property type="term" value="F:NADP binding"/>
    <property type="evidence" value="ECO:0007669"/>
    <property type="project" value="InterPro"/>
</dbReference>